<evidence type="ECO:0000259" key="11">
    <source>
        <dbReference type="Pfam" id="PF01636"/>
    </source>
</evidence>
<dbReference type="PIRSF" id="PIRSF036599">
    <property type="entry name" value="AtpPhos"/>
    <property type="match status" value="1"/>
</dbReference>
<keyword evidence="9" id="KW-0460">Magnesium</keyword>
<keyword evidence="6" id="KW-0479">Metal-binding</keyword>
<keyword evidence="4" id="KW-0963">Cytoplasm</keyword>
<dbReference type="InterPro" id="IPR002575">
    <property type="entry name" value="Aminoglycoside_PTrfase"/>
</dbReference>
<evidence type="ECO:0000256" key="7">
    <source>
        <dbReference type="ARBA" id="ARBA00022741"/>
    </source>
</evidence>
<keyword evidence="7" id="KW-0547">Nucleotide-binding</keyword>
<evidence type="ECO:0000313" key="12">
    <source>
        <dbReference type="EMBL" id="MBP1851825.1"/>
    </source>
</evidence>
<accession>A0ABS4E1K9</accession>
<evidence type="ECO:0000256" key="9">
    <source>
        <dbReference type="ARBA" id="ARBA00022842"/>
    </source>
</evidence>
<evidence type="ECO:0000256" key="8">
    <source>
        <dbReference type="ARBA" id="ARBA00022840"/>
    </source>
</evidence>
<evidence type="ECO:0000256" key="6">
    <source>
        <dbReference type="ARBA" id="ARBA00022723"/>
    </source>
</evidence>
<keyword evidence="13" id="KW-1185">Reference proteome</keyword>
<dbReference type="Pfam" id="PF01636">
    <property type="entry name" value="APH"/>
    <property type="match status" value="1"/>
</dbReference>
<evidence type="ECO:0000256" key="2">
    <source>
        <dbReference type="ARBA" id="ARBA00007599"/>
    </source>
</evidence>
<dbReference type="InterPro" id="IPR003442">
    <property type="entry name" value="T6A_TsaE"/>
</dbReference>
<dbReference type="EMBL" id="JAGGJU010000009">
    <property type="protein sequence ID" value="MBP1851825.1"/>
    <property type="molecule type" value="Genomic_DNA"/>
</dbReference>
<comment type="caution">
    <text evidence="12">The sequence shown here is derived from an EMBL/GenBank/DDBJ whole genome shotgun (WGS) entry which is preliminary data.</text>
</comment>
<sequence>MSDAATSLSLYLEDDAATARFGEDLALALKPGDCVTLSGDLGAGKSTLARALIRAVADDPGLEVPSPTFTLVQVYDLRLPIAHFDLYRLGHASELDELGLEEILDGGIALIEWPERAVDDLPAERLALAFGFEGPGRRIEISGPAARLARLERVLAIRRFLDDHGYAGAARRFLIGDASTRAYERIHTVDGRSLVLMDAPRRPNGPPIRDGKPYSQLVHLAEDVAPFVAVDNLLGAQGFAVPAIHAADLEAGLLVLEDLGQEGVLDADGDPVAERYEAAVECLAEMHGRTFDPQVTLATGHVHTVPPFDRAALTFETSLLLDWYLPWRRDGALATDSEQQDYADIWNALYDELQGAEQGLLLRDFHSPNIIWRPQEAGIRRIGLIDFQDALIGPLAYDVVSIVQDARVTIPSPLADRLMQRYLALRAEQGDFDCENFLKAWHIMAAQRACKLNGLWVRLLRRDGKPNYMKHMPRTLWYLSTALSHPALAPLRDWCAKAGIGATESTR</sequence>
<dbReference type="Pfam" id="PF02367">
    <property type="entry name" value="TsaE"/>
    <property type="match status" value="1"/>
</dbReference>
<proteinExistence type="inferred from homology"/>
<dbReference type="PANTHER" id="PTHR33540">
    <property type="entry name" value="TRNA THREONYLCARBAMOYLADENOSINE BIOSYNTHESIS PROTEIN TSAE"/>
    <property type="match status" value="1"/>
</dbReference>
<protein>
    <recommendedName>
        <fullName evidence="3">tRNA threonylcarbamoyladenosine biosynthesis protein TsaE</fullName>
    </recommendedName>
    <alternativeName>
        <fullName evidence="10">t(6)A37 threonylcarbamoyladenosine biosynthesis protein TsaE</fullName>
    </alternativeName>
</protein>
<comment type="subcellular location">
    <subcellularLocation>
        <location evidence="1">Cytoplasm</location>
    </subcellularLocation>
</comment>
<dbReference type="Gene3D" id="3.40.50.300">
    <property type="entry name" value="P-loop containing nucleotide triphosphate hydrolases"/>
    <property type="match status" value="1"/>
</dbReference>
<comment type="similarity">
    <text evidence="2">Belongs to the TsaE family.</text>
</comment>
<name>A0ABS4E1K9_9HYPH</name>
<evidence type="ECO:0000256" key="1">
    <source>
        <dbReference type="ARBA" id="ARBA00004496"/>
    </source>
</evidence>
<dbReference type="PANTHER" id="PTHR33540:SF2">
    <property type="entry name" value="TRNA THREONYLCARBAMOYLADENOSINE BIOSYNTHESIS PROTEIN TSAE"/>
    <property type="match status" value="1"/>
</dbReference>
<dbReference type="Proteomes" id="UP000759443">
    <property type="component" value="Unassembled WGS sequence"/>
</dbReference>
<gene>
    <name evidence="12" type="ORF">J2Z17_003277</name>
</gene>
<keyword evidence="5" id="KW-0819">tRNA processing</keyword>
<dbReference type="SUPFAM" id="SSF56112">
    <property type="entry name" value="Protein kinase-like (PK-like)"/>
    <property type="match status" value="1"/>
</dbReference>
<dbReference type="InterPro" id="IPR012180">
    <property type="entry name" value="Bifunc_ATPase/PTrfase"/>
</dbReference>
<evidence type="ECO:0000313" key="13">
    <source>
        <dbReference type="Proteomes" id="UP000759443"/>
    </source>
</evidence>
<evidence type="ECO:0000256" key="10">
    <source>
        <dbReference type="ARBA" id="ARBA00032441"/>
    </source>
</evidence>
<dbReference type="GO" id="GO:0016740">
    <property type="term" value="F:transferase activity"/>
    <property type="evidence" value="ECO:0007669"/>
    <property type="project" value="UniProtKB-KW"/>
</dbReference>
<keyword evidence="12" id="KW-0808">Transferase</keyword>
<dbReference type="InterPro" id="IPR011009">
    <property type="entry name" value="Kinase-like_dom_sf"/>
</dbReference>
<dbReference type="NCBIfam" id="TIGR00150">
    <property type="entry name" value="T6A_YjeE"/>
    <property type="match status" value="1"/>
</dbReference>
<reference evidence="12 13" key="1">
    <citation type="submission" date="2021-03" db="EMBL/GenBank/DDBJ databases">
        <title>Genomic Encyclopedia of Type Strains, Phase IV (KMG-IV): sequencing the most valuable type-strain genomes for metagenomic binning, comparative biology and taxonomic classification.</title>
        <authorList>
            <person name="Goeker M."/>
        </authorList>
    </citation>
    <scope>NUCLEOTIDE SEQUENCE [LARGE SCALE GENOMIC DNA]</scope>
    <source>
        <strain evidence="12 13">DSM 21600</strain>
    </source>
</reference>
<dbReference type="Gene3D" id="3.30.200.20">
    <property type="entry name" value="Phosphorylase Kinase, domain 1"/>
    <property type="match status" value="1"/>
</dbReference>
<dbReference type="Gene3D" id="3.90.1200.10">
    <property type="match status" value="1"/>
</dbReference>
<evidence type="ECO:0000256" key="5">
    <source>
        <dbReference type="ARBA" id="ARBA00022694"/>
    </source>
</evidence>
<feature type="domain" description="Aminoglycoside phosphotransferase" evidence="11">
    <location>
        <begin position="174"/>
        <end position="426"/>
    </location>
</feature>
<evidence type="ECO:0000256" key="3">
    <source>
        <dbReference type="ARBA" id="ARBA00019010"/>
    </source>
</evidence>
<keyword evidence="8" id="KW-0067">ATP-binding</keyword>
<dbReference type="SUPFAM" id="SSF52540">
    <property type="entry name" value="P-loop containing nucleoside triphosphate hydrolases"/>
    <property type="match status" value="1"/>
</dbReference>
<evidence type="ECO:0000256" key="4">
    <source>
        <dbReference type="ARBA" id="ARBA00022490"/>
    </source>
</evidence>
<organism evidence="12 13">
    <name type="scientific">Rhizobium halophytocola</name>
    <dbReference type="NCBI Taxonomy" id="735519"/>
    <lineage>
        <taxon>Bacteria</taxon>
        <taxon>Pseudomonadati</taxon>
        <taxon>Pseudomonadota</taxon>
        <taxon>Alphaproteobacteria</taxon>
        <taxon>Hyphomicrobiales</taxon>
        <taxon>Rhizobiaceae</taxon>
        <taxon>Rhizobium/Agrobacterium group</taxon>
        <taxon>Rhizobium</taxon>
    </lineage>
</organism>
<dbReference type="InterPro" id="IPR027417">
    <property type="entry name" value="P-loop_NTPase"/>
</dbReference>
<dbReference type="RefSeq" id="WP_209946679.1">
    <property type="nucleotide sequence ID" value="NZ_JAGGJU010000009.1"/>
</dbReference>